<dbReference type="Proteomes" id="UP000799778">
    <property type="component" value="Unassembled WGS sequence"/>
</dbReference>
<dbReference type="EMBL" id="ML978066">
    <property type="protein sequence ID" value="KAF2021491.1"/>
    <property type="molecule type" value="Genomic_DNA"/>
</dbReference>
<dbReference type="PANTHER" id="PTHR47843:SF2">
    <property type="entry name" value="BTB DOMAIN-CONTAINING PROTEIN"/>
    <property type="match status" value="1"/>
</dbReference>
<gene>
    <name evidence="2" type="ORF">BU24DRAFT_470259</name>
</gene>
<dbReference type="SUPFAM" id="SSF54695">
    <property type="entry name" value="POZ domain"/>
    <property type="match status" value="1"/>
</dbReference>
<dbReference type="InterPro" id="IPR000210">
    <property type="entry name" value="BTB/POZ_dom"/>
</dbReference>
<proteinExistence type="predicted"/>
<dbReference type="Gene3D" id="3.30.710.10">
    <property type="entry name" value="Potassium Channel Kv1.1, Chain A"/>
    <property type="match status" value="1"/>
</dbReference>
<dbReference type="AlphaFoldDB" id="A0A6A5Y9Q4"/>
<dbReference type="PROSITE" id="PS50097">
    <property type="entry name" value="BTB"/>
    <property type="match status" value="1"/>
</dbReference>
<evidence type="ECO:0000259" key="1">
    <source>
        <dbReference type="PROSITE" id="PS50097"/>
    </source>
</evidence>
<accession>A0A6A5Y9Q4</accession>
<name>A0A6A5Y9Q4_9PLEO</name>
<evidence type="ECO:0000313" key="2">
    <source>
        <dbReference type="EMBL" id="KAF2021491.1"/>
    </source>
</evidence>
<dbReference type="Pfam" id="PF00651">
    <property type="entry name" value="BTB"/>
    <property type="match status" value="1"/>
</dbReference>
<protein>
    <recommendedName>
        <fullName evidence="1">BTB domain-containing protein</fullName>
    </recommendedName>
</protein>
<reference evidence="2" key="1">
    <citation type="journal article" date="2020" name="Stud. Mycol.">
        <title>101 Dothideomycetes genomes: a test case for predicting lifestyles and emergence of pathogens.</title>
        <authorList>
            <person name="Haridas S."/>
            <person name="Albert R."/>
            <person name="Binder M."/>
            <person name="Bloem J."/>
            <person name="Labutti K."/>
            <person name="Salamov A."/>
            <person name="Andreopoulos B."/>
            <person name="Baker S."/>
            <person name="Barry K."/>
            <person name="Bills G."/>
            <person name="Bluhm B."/>
            <person name="Cannon C."/>
            <person name="Castanera R."/>
            <person name="Culley D."/>
            <person name="Daum C."/>
            <person name="Ezra D."/>
            <person name="Gonzalez J."/>
            <person name="Henrissat B."/>
            <person name="Kuo A."/>
            <person name="Liang C."/>
            <person name="Lipzen A."/>
            <person name="Lutzoni F."/>
            <person name="Magnuson J."/>
            <person name="Mondo S."/>
            <person name="Nolan M."/>
            <person name="Ohm R."/>
            <person name="Pangilinan J."/>
            <person name="Park H.-J."/>
            <person name="Ramirez L."/>
            <person name="Alfaro M."/>
            <person name="Sun H."/>
            <person name="Tritt A."/>
            <person name="Yoshinaga Y."/>
            <person name="Zwiers L.-H."/>
            <person name="Turgeon B."/>
            <person name="Goodwin S."/>
            <person name="Spatafora J."/>
            <person name="Crous P."/>
            <person name="Grigoriev I."/>
        </authorList>
    </citation>
    <scope>NUCLEOTIDE SEQUENCE</scope>
    <source>
        <strain evidence="2">CBS 175.79</strain>
    </source>
</reference>
<evidence type="ECO:0000313" key="3">
    <source>
        <dbReference type="Proteomes" id="UP000799778"/>
    </source>
</evidence>
<dbReference type="OrthoDB" id="194443at2759"/>
<dbReference type="GeneID" id="54290055"/>
<sequence>MATNDVSKNTKVPGHEFSKIVASPMATITVKCGKQYYIHEILLVNVSKYFSNALEGNFKEASEKKVHLETVESDTFERFSSWLYTGTFKTTEVKEKSEVKNDNHSDNSKNCNDCRSEQCNNLYRELLDLYIFADGHAINGLPNAIVDQFGTLFITPGTVFPSDDLIRTAYSNLPHTSGLIRLLVDDRCRWSCKEGEEDDAESSAELPLAYLLQVYLRQPVILDRVKKSENPKRTLRLDIEDYHDHSENDRH</sequence>
<feature type="domain" description="BTB" evidence="1">
    <location>
        <begin position="24"/>
        <end position="92"/>
    </location>
</feature>
<dbReference type="InterPro" id="IPR011333">
    <property type="entry name" value="SKP1/BTB/POZ_sf"/>
</dbReference>
<keyword evidence="3" id="KW-1185">Reference proteome</keyword>
<dbReference type="PANTHER" id="PTHR47843">
    <property type="entry name" value="BTB DOMAIN-CONTAINING PROTEIN-RELATED"/>
    <property type="match status" value="1"/>
</dbReference>
<organism evidence="2 3">
    <name type="scientific">Aaosphaeria arxii CBS 175.79</name>
    <dbReference type="NCBI Taxonomy" id="1450172"/>
    <lineage>
        <taxon>Eukaryota</taxon>
        <taxon>Fungi</taxon>
        <taxon>Dikarya</taxon>
        <taxon>Ascomycota</taxon>
        <taxon>Pezizomycotina</taxon>
        <taxon>Dothideomycetes</taxon>
        <taxon>Pleosporomycetidae</taxon>
        <taxon>Pleosporales</taxon>
        <taxon>Pleosporales incertae sedis</taxon>
        <taxon>Aaosphaeria</taxon>
    </lineage>
</organism>
<dbReference type="RefSeq" id="XP_033389830.1">
    <property type="nucleotide sequence ID" value="XM_033532658.1"/>
</dbReference>